<proteinExistence type="predicted"/>
<keyword evidence="1" id="KW-0472">Membrane</keyword>
<dbReference type="EMBL" id="CP042908">
    <property type="protein sequence ID" value="QIB90716.1"/>
    <property type="molecule type" value="Genomic_DNA"/>
</dbReference>
<name>A0A6C0VIG6_METMZ</name>
<keyword evidence="1" id="KW-1133">Transmembrane helix</keyword>
<feature type="transmembrane region" description="Helical" evidence="1">
    <location>
        <begin position="7"/>
        <end position="26"/>
    </location>
</feature>
<feature type="transmembrane region" description="Helical" evidence="1">
    <location>
        <begin position="32"/>
        <end position="57"/>
    </location>
</feature>
<evidence type="ECO:0000313" key="3">
    <source>
        <dbReference type="Proteomes" id="UP000467371"/>
    </source>
</evidence>
<evidence type="ECO:0000256" key="1">
    <source>
        <dbReference type="SAM" id="Phobius"/>
    </source>
</evidence>
<sequence>MSDKSPFLGIPTYGVIFLVSAFIVMAQHFSDVSFGAFGILAWFVVIVGVIGFACYVLNQ</sequence>
<keyword evidence="1" id="KW-0812">Transmembrane</keyword>
<accession>A0A6C0VIG6</accession>
<evidence type="ECO:0000313" key="2">
    <source>
        <dbReference type="EMBL" id="QIB90716.1"/>
    </source>
</evidence>
<protein>
    <submittedName>
        <fullName evidence="2">Uncharacterized protein</fullName>
    </submittedName>
</protein>
<dbReference type="Proteomes" id="UP000467371">
    <property type="component" value="Chromosome"/>
</dbReference>
<gene>
    <name evidence="2" type="ORF">FQU78_06245</name>
</gene>
<dbReference type="AlphaFoldDB" id="A0A6C0VIG6"/>
<organism evidence="2 3">
    <name type="scientific">Methanosarcina mazei</name>
    <name type="common">Methanosarcina frisia</name>
    <dbReference type="NCBI Taxonomy" id="2209"/>
    <lineage>
        <taxon>Archaea</taxon>
        <taxon>Methanobacteriati</taxon>
        <taxon>Methanobacteriota</taxon>
        <taxon>Stenosarchaea group</taxon>
        <taxon>Methanomicrobia</taxon>
        <taxon>Methanosarcinales</taxon>
        <taxon>Methanosarcinaceae</taxon>
        <taxon>Methanosarcina</taxon>
    </lineage>
</organism>
<reference evidence="2 3" key="1">
    <citation type="journal article" date="2020" name="Environ. Microbiol. Rep.">
        <title>Redox cycling of Fe(II) and Fe(III) in magnetite accelerates aceticlastic methanogenesis by Methanosarcina mazei.</title>
        <authorList>
            <person name="Wang H."/>
            <person name="Byrne J.M."/>
            <person name="Liu P."/>
            <person name="Liu J."/>
            <person name="Dong X."/>
            <person name="Lu Y."/>
        </authorList>
    </citation>
    <scope>NUCLEOTIDE SEQUENCE [LARGE SCALE GENOMIC DNA]</scope>
    <source>
        <strain evidence="3">zm-15</strain>
    </source>
</reference>